<comment type="caution">
    <text evidence="3">The sequence shown here is derived from an EMBL/GenBank/DDBJ whole genome shotgun (WGS) entry which is preliminary data.</text>
</comment>
<evidence type="ECO:0000256" key="1">
    <source>
        <dbReference type="SAM" id="MobiDB-lite"/>
    </source>
</evidence>
<name>A0AAV9G5P5_9PEZI</name>
<reference evidence="3" key="2">
    <citation type="submission" date="2023-05" db="EMBL/GenBank/DDBJ databases">
        <authorList>
            <consortium name="Lawrence Berkeley National Laboratory"/>
            <person name="Steindorff A."/>
            <person name="Hensen N."/>
            <person name="Bonometti L."/>
            <person name="Westerberg I."/>
            <person name="Brannstrom I.O."/>
            <person name="Guillou S."/>
            <person name="Cros-Aarteil S."/>
            <person name="Calhoun S."/>
            <person name="Haridas S."/>
            <person name="Kuo A."/>
            <person name="Mondo S."/>
            <person name="Pangilinan J."/>
            <person name="Riley R."/>
            <person name="Labutti K."/>
            <person name="Andreopoulos B."/>
            <person name="Lipzen A."/>
            <person name="Chen C."/>
            <person name="Yanf M."/>
            <person name="Daum C."/>
            <person name="Ng V."/>
            <person name="Clum A."/>
            <person name="Ohm R."/>
            <person name="Martin F."/>
            <person name="Silar P."/>
            <person name="Natvig D."/>
            <person name="Lalanne C."/>
            <person name="Gautier V."/>
            <person name="Ament-Velasquez S.L."/>
            <person name="Kruys A."/>
            <person name="Hutchinson M.I."/>
            <person name="Powell A.J."/>
            <person name="Barry K."/>
            <person name="Miller A.N."/>
            <person name="Grigoriev I.V."/>
            <person name="Debuchy R."/>
            <person name="Gladieux P."/>
            <person name="Thoren M.H."/>
            <person name="Johannesson H."/>
        </authorList>
    </citation>
    <scope>NUCLEOTIDE SEQUENCE</scope>
    <source>
        <strain evidence="3">PSN243</strain>
    </source>
</reference>
<gene>
    <name evidence="3" type="ORF">QBC34DRAFT_211136</name>
</gene>
<feature type="transmembrane region" description="Helical" evidence="2">
    <location>
        <begin position="6"/>
        <end position="24"/>
    </location>
</feature>
<accession>A0AAV9G5P5</accession>
<reference evidence="3" key="1">
    <citation type="journal article" date="2023" name="Mol. Phylogenet. Evol.">
        <title>Genome-scale phylogeny and comparative genomics of the fungal order Sordariales.</title>
        <authorList>
            <person name="Hensen N."/>
            <person name="Bonometti L."/>
            <person name="Westerberg I."/>
            <person name="Brannstrom I.O."/>
            <person name="Guillou S."/>
            <person name="Cros-Aarteil S."/>
            <person name="Calhoun S."/>
            <person name="Haridas S."/>
            <person name="Kuo A."/>
            <person name="Mondo S."/>
            <person name="Pangilinan J."/>
            <person name="Riley R."/>
            <person name="LaButti K."/>
            <person name="Andreopoulos B."/>
            <person name="Lipzen A."/>
            <person name="Chen C."/>
            <person name="Yan M."/>
            <person name="Daum C."/>
            <person name="Ng V."/>
            <person name="Clum A."/>
            <person name="Steindorff A."/>
            <person name="Ohm R.A."/>
            <person name="Martin F."/>
            <person name="Silar P."/>
            <person name="Natvig D.O."/>
            <person name="Lalanne C."/>
            <person name="Gautier V."/>
            <person name="Ament-Velasquez S.L."/>
            <person name="Kruys A."/>
            <person name="Hutchinson M.I."/>
            <person name="Powell A.J."/>
            <person name="Barry K."/>
            <person name="Miller A.N."/>
            <person name="Grigoriev I.V."/>
            <person name="Debuchy R."/>
            <person name="Gladieux P."/>
            <person name="Hiltunen Thoren M."/>
            <person name="Johannesson H."/>
        </authorList>
    </citation>
    <scope>NUCLEOTIDE SEQUENCE</scope>
    <source>
        <strain evidence="3">PSN243</strain>
    </source>
</reference>
<evidence type="ECO:0000256" key="2">
    <source>
        <dbReference type="SAM" id="Phobius"/>
    </source>
</evidence>
<keyword evidence="4" id="KW-1185">Reference proteome</keyword>
<evidence type="ECO:0000313" key="4">
    <source>
        <dbReference type="Proteomes" id="UP001321760"/>
    </source>
</evidence>
<dbReference type="Proteomes" id="UP001321760">
    <property type="component" value="Unassembled WGS sequence"/>
</dbReference>
<keyword evidence="2" id="KW-1133">Transmembrane helix</keyword>
<protein>
    <submittedName>
        <fullName evidence="3">Uncharacterized protein</fullName>
    </submittedName>
</protein>
<evidence type="ECO:0000313" key="3">
    <source>
        <dbReference type="EMBL" id="KAK4443414.1"/>
    </source>
</evidence>
<organism evidence="3 4">
    <name type="scientific">Podospora aff. communis PSN243</name>
    <dbReference type="NCBI Taxonomy" id="3040156"/>
    <lineage>
        <taxon>Eukaryota</taxon>
        <taxon>Fungi</taxon>
        <taxon>Dikarya</taxon>
        <taxon>Ascomycota</taxon>
        <taxon>Pezizomycotina</taxon>
        <taxon>Sordariomycetes</taxon>
        <taxon>Sordariomycetidae</taxon>
        <taxon>Sordariales</taxon>
        <taxon>Podosporaceae</taxon>
        <taxon>Podospora</taxon>
    </lineage>
</organism>
<dbReference type="AlphaFoldDB" id="A0AAV9G5P5"/>
<proteinExistence type="predicted"/>
<dbReference type="EMBL" id="MU865993">
    <property type="protein sequence ID" value="KAK4443414.1"/>
    <property type="molecule type" value="Genomic_DNA"/>
</dbReference>
<sequence>MEWDGWSNAIIAILTFVLLLFSSWKGWKEVNFRSATKNLHTSCQDEDKMGYFVVSFPWYRHLFPPWMSSVKPPRIPSLRTIIKHGDLGIFTASIMDSLKRGHCDVSWRPLYEQFFRECAWAMDYNPKVRELLENVFNEKSGLREYLKQAEFDIWMARRCAEGKVKGDQLPEPHRGCTHIPFWKFWLYRHNLKEQLYYCRSLSSGPRILRPLTERIASMDRHFLYYRWQVERCQHETNAVRQHHATVGPLLVSSAIPLEHDPVTKKTIAEFKQHHQNRHHHIALQSDTTNISNHEGSPAVRVSEEELAALSFMLGIEIKSGDEQFLPGGRGGFGTCLTSNKFKGKSVLRLIQHVDHPQFSNARGGSRYSILFAKHLACGCIPFERWHDHEVQTLVVTEKVQDIIQEGGSICDTVDKTKTSDFRWTNPEIQYLSHMPAFGNGGNFYHMNRSHPGFKPSLPGTIWANCTQTERHFSITTWPEVIARLAFGGLVPMATRPLAEAVRFSVGGASHSSGDMEALEKLMRRVQEVIHDEPDCWIPMFGERFKEQCRKKRKDVNVDFTSQAAGVFDQEMSDIVRHFGQYTTLLEALLARTDEVPPGGAGGNANDTDSFTTATSGSVDRQQGATAEEENILEHERRIREKVYKACVNQIKETYKTAVEWEGRKKAGTANAPFLLSTTTSLGTSHKNLAGREEGDIIQTVELSRWRLSMEQCATVARCLIQAWTSFVRIVDWNDNDPAGRDGSRPSYHPVSLAELPDVAAWE</sequence>
<feature type="region of interest" description="Disordered" evidence="1">
    <location>
        <begin position="595"/>
        <end position="628"/>
    </location>
</feature>
<keyword evidence="2" id="KW-0472">Membrane</keyword>
<keyword evidence="2" id="KW-0812">Transmembrane</keyword>
<feature type="compositionally biased region" description="Polar residues" evidence="1">
    <location>
        <begin position="604"/>
        <end position="624"/>
    </location>
</feature>